<keyword evidence="3" id="KW-0732">Signal</keyword>
<dbReference type="InterPro" id="IPR051601">
    <property type="entry name" value="Serine_prot/Carboxylest_S33"/>
</dbReference>
<dbReference type="Gene3D" id="3.40.50.1820">
    <property type="entry name" value="alpha/beta hydrolase"/>
    <property type="match status" value="1"/>
</dbReference>
<evidence type="ECO:0000256" key="2">
    <source>
        <dbReference type="ARBA" id="ARBA00022801"/>
    </source>
</evidence>
<dbReference type="PANTHER" id="PTHR43248:SF25">
    <property type="entry name" value="AB HYDROLASE-1 DOMAIN-CONTAINING PROTEIN-RELATED"/>
    <property type="match status" value="1"/>
</dbReference>
<reference evidence="6 7" key="1">
    <citation type="submission" date="2013-03" db="EMBL/GenBank/DDBJ databases">
        <title>The Genome Sequence of Phialophora europaea CBS 101466.</title>
        <authorList>
            <consortium name="The Broad Institute Genomics Platform"/>
            <person name="Cuomo C."/>
            <person name="de Hoog S."/>
            <person name="Gorbushina A."/>
            <person name="Walker B."/>
            <person name="Young S.K."/>
            <person name="Zeng Q."/>
            <person name="Gargeya S."/>
            <person name="Fitzgerald M."/>
            <person name="Haas B."/>
            <person name="Abouelleil A."/>
            <person name="Allen A.W."/>
            <person name="Alvarado L."/>
            <person name="Arachchi H.M."/>
            <person name="Berlin A.M."/>
            <person name="Chapman S.B."/>
            <person name="Gainer-Dewar J."/>
            <person name="Goldberg J."/>
            <person name="Griggs A."/>
            <person name="Gujja S."/>
            <person name="Hansen M."/>
            <person name="Howarth C."/>
            <person name="Imamovic A."/>
            <person name="Ireland A."/>
            <person name="Larimer J."/>
            <person name="McCowan C."/>
            <person name="Murphy C."/>
            <person name="Pearson M."/>
            <person name="Poon T.W."/>
            <person name="Priest M."/>
            <person name="Roberts A."/>
            <person name="Saif S."/>
            <person name="Shea T."/>
            <person name="Sisk P."/>
            <person name="Sykes S."/>
            <person name="Wortman J."/>
            <person name="Nusbaum C."/>
            <person name="Birren B."/>
        </authorList>
    </citation>
    <scope>NUCLEOTIDE SEQUENCE [LARGE SCALE GENOMIC DNA]</scope>
    <source>
        <strain evidence="6 7">CBS 101466</strain>
    </source>
</reference>
<dbReference type="InterPro" id="IPR029058">
    <property type="entry name" value="AB_hydrolase_fold"/>
</dbReference>
<dbReference type="SUPFAM" id="SSF53474">
    <property type="entry name" value="alpha/beta-Hydrolases"/>
    <property type="match status" value="1"/>
</dbReference>
<dbReference type="HOGENOM" id="CLU_013364_5_0_1"/>
<keyword evidence="7" id="KW-1185">Reference proteome</keyword>
<dbReference type="AlphaFoldDB" id="W2RYW1"/>
<evidence type="ECO:0000259" key="4">
    <source>
        <dbReference type="Pfam" id="PF00561"/>
    </source>
</evidence>
<dbReference type="GeneID" id="19970971"/>
<evidence type="ECO:0000313" key="7">
    <source>
        <dbReference type="Proteomes" id="UP000030752"/>
    </source>
</evidence>
<gene>
    <name evidence="6" type="ORF">HMPREF1541_03632</name>
</gene>
<comment type="similarity">
    <text evidence="1">Belongs to the peptidase S33 family.</text>
</comment>
<dbReference type="RefSeq" id="XP_008716205.1">
    <property type="nucleotide sequence ID" value="XM_008717983.1"/>
</dbReference>
<feature type="signal peptide" evidence="3">
    <location>
        <begin position="1"/>
        <end position="20"/>
    </location>
</feature>
<evidence type="ECO:0000256" key="3">
    <source>
        <dbReference type="SAM" id="SignalP"/>
    </source>
</evidence>
<dbReference type="eggNOG" id="ENOG502RY03">
    <property type="taxonomic scope" value="Eukaryota"/>
</dbReference>
<dbReference type="GO" id="GO:0016787">
    <property type="term" value="F:hydrolase activity"/>
    <property type="evidence" value="ECO:0007669"/>
    <property type="project" value="UniProtKB-KW"/>
</dbReference>
<dbReference type="InParanoid" id="W2RYW1"/>
<dbReference type="InterPro" id="IPR000073">
    <property type="entry name" value="AB_hydrolase_1"/>
</dbReference>
<keyword evidence="2" id="KW-0378">Hydrolase</keyword>
<dbReference type="EMBL" id="KB822719">
    <property type="protein sequence ID" value="ETN41696.1"/>
    <property type="molecule type" value="Genomic_DNA"/>
</dbReference>
<proteinExistence type="inferred from homology"/>
<protein>
    <submittedName>
        <fullName evidence="6">Uncharacterized protein</fullName>
    </submittedName>
</protein>
<dbReference type="Pfam" id="PF08386">
    <property type="entry name" value="Abhydrolase_4"/>
    <property type="match status" value="1"/>
</dbReference>
<evidence type="ECO:0000313" key="6">
    <source>
        <dbReference type="EMBL" id="ETN41696.1"/>
    </source>
</evidence>
<dbReference type="Proteomes" id="UP000030752">
    <property type="component" value="Unassembled WGS sequence"/>
</dbReference>
<dbReference type="STRING" id="1220924.W2RYW1"/>
<dbReference type="VEuPathDB" id="FungiDB:HMPREF1541_03632"/>
<sequence>MYHGAAPFLASTALLGICAAHPLRPRQTELQWGPCEFDFNATIPVECSTLDVPLDWTKEDSSESLELELLRVKASKQPTLGSVIFNPGGPSALGTRYVAEQHTSMNRVLEGHYDLVGFDIRGTGRTIPFACNTTAMLESNMKRDLDLPQRDMVEWLENEGWQNAQVFADQCYKDNEKTGSYISTAFIARDMLAIVHALQEDDLLRFWGASWGSILGQTFASMFPDKVDRMFIESVMDPTDYMSGFWTHNMLDTDNSLDNFFKECLATPELCTLANITESATVSSLRSGLSKVLSELYSTQETVELGYHAQPLYTALTPVTRYEDLKNRIFNALYYVSRFPELDSVLTAAITRNFSAIEPPDVSPPVDRQEIMAQAGAHSLFGISCLDGTVRAAEAREIYSYVEEQQASSTLADGYMPLMWACPAWRLEPAERYTGPFTARTKSPILFANGLADPITPMAYARKVHEAWEGSGLLIHGGHGHGVDNHPSTCTDQVIRAYFINGTIPEDGTLCEPNQSAFQQAYEYLKEA</sequence>
<accession>W2RYW1</accession>
<dbReference type="PANTHER" id="PTHR43248">
    <property type="entry name" value="2-SUCCINYL-6-HYDROXY-2,4-CYCLOHEXADIENE-1-CARBOXYLATE SYNTHASE"/>
    <property type="match status" value="1"/>
</dbReference>
<dbReference type="OrthoDB" id="4204288at2759"/>
<dbReference type="Pfam" id="PF00561">
    <property type="entry name" value="Abhydrolase_1"/>
    <property type="match status" value="1"/>
</dbReference>
<feature type="domain" description="Peptidase S33 tripeptidyl aminopeptidase-like C-terminal" evidence="5">
    <location>
        <begin position="420"/>
        <end position="511"/>
    </location>
</feature>
<evidence type="ECO:0000256" key="1">
    <source>
        <dbReference type="ARBA" id="ARBA00010088"/>
    </source>
</evidence>
<feature type="chain" id="PRO_5004824171" evidence="3">
    <location>
        <begin position="21"/>
        <end position="528"/>
    </location>
</feature>
<name>W2RYW1_CYPE1</name>
<evidence type="ECO:0000259" key="5">
    <source>
        <dbReference type="Pfam" id="PF08386"/>
    </source>
</evidence>
<dbReference type="InterPro" id="IPR013595">
    <property type="entry name" value="Pept_S33_TAP-like_C"/>
</dbReference>
<organism evidence="6 7">
    <name type="scientific">Cyphellophora europaea (strain CBS 101466)</name>
    <name type="common">Phialophora europaea</name>
    <dbReference type="NCBI Taxonomy" id="1220924"/>
    <lineage>
        <taxon>Eukaryota</taxon>
        <taxon>Fungi</taxon>
        <taxon>Dikarya</taxon>
        <taxon>Ascomycota</taxon>
        <taxon>Pezizomycotina</taxon>
        <taxon>Eurotiomycetes</taxon>
        <taxon>Chaetothyriomycetidae</taxon>
        <taxon>Chaetothyriales</taxon>
        <taxon>Cyphellophoraceae</taxon>
        <taxon>Cyphellophora</taxon>
    </lineage>
</organism>
<feature type="domain" description="AB hydrolase-1" evidence="4">
    <location>
        <begin position="83"/>
        <end position="254"/>
    </location>
</feature>